<dbReference type="AlphaFoldDB" id="A0A016USD2"/>
<proteinExistence type="predicted"/>
<comment type="caution">
    <text evidence="2">The sequence shown here is derived from an EMBL/GenBank/DDBJ whole genome shotgun (WGS) entry which is preliminary data.</text>
</comment>
<dbReference type="STRING" id="53326.A0A016USD2"/>
<organism evidence="2 3">
    <name type="scientific">Ancylostoma ceylanicum</name>
    <dbReference type="NCBI Taxonomy" id="53326"/>
    <lineage>
        <taxon>Eukaryota</taxon>
        <taxon>Metazoa</taxon>
        <taxon>Ecdysozoa</taxon>
        <taxon>Nematoda</taxon>
        <taxon>Chromadorea</taxon>
        <taxon>Rhabditida</taxon>
        <taxon>Rhabditina</taxon>
        <taxon>Rhabditomorpha</taxon>
        <taxon>Strongyloidea</taxon>
        <taxon>Ancylostomatidae</taxon>
        <taxon>Ancylostomatinae</taxon>
        <taxon>Ancylostoma</taxon>
    </lineage>
</organism>
<dbReference type="PANTHER" id="PTHR10151">
    <property type="entry name" value="ECTONUCLEOTIDE PYROPHOSPHATASE/PHOSPHODIESTERASE"/>
    <property type="match status" value="1"/>
</dbReference>
<gene>
    <name evidence="2" type="primary">Acey_s0028.g1805</name>
    <name evidence="2" type="synonym">Acey-T03G6.3</name>
    <name evidence="2" type="ORF">Y032_0028g1805</name>
</gene>
<evidence type="ECO:0000313" key="2">
    <source>
        <dbReference type="EMBL" id="EYC18344.1"/>
    </source>
</evidence>
<evidence type="ECO:0008006" key="4">
    <source>
        <dbReference type="Google" id="ProtNLM"/>
    </source>
</evidence>
<dbReference type="Proteomes" id="UP000024635">
    <property type="component" value="Unassembled WGS sequence"/>
</dbReference>
<feature type="chain" id="PRO_5001489142" description="Type I phosphodiesterase / nucleotide pyrophosphatase" evidence="1">
    <location>
        <begin position="17"/>
        <end position="475"/>
    </location>
</feature>
<dbReference type="OrthoDB" id="415411at2759"/>
<dbReference type="Pfam" id="PF01663">
    <property type="entry name" value="Phosphodiest"/>
    <property type="match status" value="1"/>
</dbReference>
<dbReference type="PANTHER" id="PTHR10151:SF111">
    <property type="entry name" value="CHOLINE-SPECIFIC GLYCEROPHOSPHODIESTER PHOSPHODIESTERASE"/>
    <property type="match status" value="1"/>
</dbReference>
<dbReference type="Gene3D" id="3.40.720.10">
    <property type="entry name" value="Alkaline Phosphatase, subunit A"/>
    <property type="match status" value="1"/>
</dbReference>
<accession>A0A016USD2</accession>
<evidence type="ECO:0000256" key="1">
    <source>
        <dbReference type="SAM" id="SignalP"/>
    </source>
</evidence>
<dbReference type="InterPro" id="IPR002591">
    <property type="entry name" value="Phosphodiest/P_Trfase"/>
</dbReference>
<dbReference type="EMBL" id="JARK01001364">
    <property type="protein sequence ID" value="EYC18344.1"/>
    <property type="molecule type" value="Genomic_DNA"/>
</dbReference>
<protein>
    <recommendedName>
        <fullName evidence="4">Type I phosphodiesterase / nucleotide pyrophosphatase</fullName>
    </recommendedName>
</protein>
<dbReference type="InterPro" id="IPR017850">
    <property type="entry name" value="Alkaline_phosphatase_core_sf"/>
</dbReference>
<feature type="signal peptide" evidence="1">
    <location>
        <begin position="1"/>
        <end position="16"/>
    </location>
</feature>
<sequence length="475" mass="53456">MLTPLSLLLLLGVSVAKDPIGQNVIVLLIDGYGASLLNESKPESKFGGDPTGMEHLITHGVQAEYLKSAFPTQSWPNWLNLATGLYTENHGLTADYMWDKESKLSFERGKGANDTEDIWWEKVPAPLWYTAGKSGVDVHCYWFAHCHRAHGDMVVKVPPKRWTDLSIPDQTDRLAEVFPEIVNRILKYQAYKQQMFLLRYAGVDNALRQFGAGSDEADQAIARIDMYILELQQKLAEHDLFTSTNLVVLSDHGLAQIEEEEQFYLEECLSDYSKVVKVVNLHSMLMVFTEPEDEGHVHFELRVCDQWAPMGDYEDTDTLLVKAYKLSDNNEKLQKLHWTGSRFMSGVVLLTKPGTSIITRELPSIPAASDPLREAKQTSGWDPEAAQMRGVFMARGPAFKVGEKVGPIEIVDVYQIILNILGVEPAHSHNGTWSNVEGMLASGWEERPNSDKFNEATRLCAAIFPMILLVFRFLP</sequence>
<keyword evidence="3" id="KW-1185">Reference proteome</keyword>
<dbReference type="SUPFAM" id="SSF53649">
    <property type="entry name" value="Alkaline phosphatase-like"/>
    <property type="match status" value="1"/>
</dbReference>
<reference evidence="3" key="1">
    <citation type="journal article" date="2015" name="Nat. Genet.">
        <title>The genome and transcriptome of the zoonotic hookworm Ancylostoma ceylanicum identify infection-specific gene families.</title>
        <authorList>
            <person name="Schwarz E.M."/>
            <person name="Hu Y."/>
            <person name="Antoshechkin I."/>
            <person name="Miller M.M."/>
            <person name="Sternberg P.W."/>
            <person name="Aroian R.V."/>
        </authorList>
    </citation>
    <scope>NUCLEOTIDE SEQUENCE</scope>
    <source>
        <strain evidence="3">HY135</strain>
    </source>
</reference>
<keyword evidence="1" id="KW-0732">Signal</keyword>
<dbReference type="CDD" id="cd16018">
    <property type="entry name" value="Enpp"/>
    <property type="match status" value="1"/>
</dbReference>
<name>A0A016USD2_9BILA</name>
<evidence type="ECO:0000313" key="3">
    <source>
        <dbReference type="Proteomes" id="UP000024635"/>
    </source>
</evidence>